<keyword evidence="1" id="KW-1133">Transmembrane helix</keyword>
<organism evidence="2">
    <name type="scientific">freshwater metagenome</name>
    <dbReference type="NCBI Taxonomy" id="449393"/>
    <lineage>
        <taxon>unclassified sequences</taxon>
        <taxon>metagenomes</taxon>
        <taxon>ecological metagenomes</taxon>
    </lineage>
</organism>
<keyword evidence="1" id="KW-0812">Transmembrane</keyword>
<dbReference type="EMBL" id="CAESAJ010000033">
    <property type="protein sequence ID" value="CAB4334593.1"/>
    <property type="molecule type" value="Genomic_DNA"/>
</dbReference>
<feature type="transmembrane region" description="Helical" evidence="1">
    <location>
        <begin position="40"/>
        <end position="59"/>
    </location>
</feature>
<feature type="transmembrane region" description="Helical" evidence="1">
    <location>
        <begin position="197"/>
        <end position="216"/>
    </location>
</feature>
<feature type="transmembrane region" description="Helical" evidence="1">
    <location>
        <begin position="109"/>
        <end position="132"/>
    </location>
</feature>
<protein>
    <submittedName>
        <fullName evidence="2">Unannotated protein</fullName>
    </submittedName>
</protein>
<sequence>MFIGSGTLINIVTIVLGTALGVTIAHRITDKMRNAVTDGLGLVTGMVAVLTASAITNPVLSQQLGQGRPVLIVLISIVLGGLVGTALQIEERLESFGNRLKHRFAADGQSQFTEGFVAASLLFCVGAMAILGPIKEGLGQGNDIVLLKATLDFFAAIAFASAFGWGVGASMISVGIYQGTFTLLGIFLGNVVSDAQVAILSATGGLLILGISLRLLNIRQVPVGNMLPALVIAPALVSLLS</sequence>
<evidence type="ECO:0000256" key="1">
    <source>
        <dbReference type="SAM" id="Phobius"/>
    </source>
</evidence>
<dbReference type="PANTHER" id="PTHR36111">
    <property type="entry name" value="INNER MEMBRANE PROTEIN-RELATED"/>
    <property type="match status" value="1"/>
</dbReference>
<keyword evidence="1" id="KW-0472">Membrane</keyword>
<dbReference type="PANTHER" id="PTHR36111:SF2">
    <property type="entry name" value="INNER MEMBRANE PROTEIN"/>
    <property type="match status" value="1"/>
</dbReference>
<feature type="transmembrane region" description="Helical" evidence="1">
    <location>
        <begin position="223"/>
        <end position="240"/>
    </location>
</feature>
<dbReference type="AlphaFoldDB" id="A0A6J5Z4B9"/>
<feature type="transmembrane region" description="Helical" evidence="1">
    <location>
        <begin position="71"/>
        <end position="89"/>
    </location>
</feature>
<reference evidence="2" key="1">
    <citation type="submission" date="2020-05" db="EMBL/GenBank/DDBJ databases">
        <authorList>
            <person name="Chiriac C."/>
            <person name="Salcher M."/>
            <person name="Ghai R."/>
            <person name="Kavagutti S V."/>
        </authorList>
    </citation>
    <scope>NUCLEOTIDE SEQUENCE</scope>
</reference>
<dbReference type="Pfam" id="PF04474">
    <property type="entry name" value="DUF554"/>
    <property type="match status" value="1"/>
</dbReference>
<feature type="transmembrane region" description="Helical" evidence="1">
    <location>
        <begin position="7"/>
        <end position="28"/>
    </location>
</feature>
<proteinExistence type="predicted"/>
<name>A0A6J5Z4B9_9ZZZZ</name>
<evidence type="ECO:0000313" key="2">
    <source>
        <dbReference type="EMBL" id="CAB4334593.1"/>
    </source>
</evidence>
<feature type="transmembrane region" description="Helical" evidence="1">
    <location>
        <begin position="153"/>
        <end position="177"/>
    </location>
</feature>
<accession>A0A6J5Z4B9</accession>
<gene>
    <name evidence="2" type="ORF">UFOPK3770_00467</name>
</gene>
<dbReference type="InterPro" id="IPR007563">
    <property type="entry name" value="DUF554"/>
</dbReference>